<feature type="signal peptide" evidence="2">
    <location>
        <begin position="1"/>
        <end position="19"/>
    </location>
</feature>
<evidence type="ECO:0000313" key="3">
    <source>
        <dbReference type="EMBL" id="PVI01839.1"/>
    </source>
</evidence>
<protein>
    <submittedName>
        <fullName evidence="3">Uncharacterized protein</fullName>
    </submittedName>
</protein>
<sequence length="334" mass="35846">MLYNTALWATLLLVGCASSKPEVQGAILRRSNDLEHEMRRDVKFAATLTRRQNANAPQSSPASGDASMIDLAKWEQQTKSACERQLMSLNGQASNPSGIAVCYNLPFLDNQTGIFQAELRMYNVSAPIAPWTGIQAADVSMTLSYLGATVQSMNGTFAKRDVAYPPIKERGLNGVLMERQAPSPNMPVQLKVLNYVGKINANLMGTAMTQATLQPLLIPQIELTANSPSGQPQKTTLSSQEASFVNGVFAKQAENTPTEAQAAASASAAIASAAPFKLPGTGIGEVGPQGVIITGIWMVLFTAVVGLGTFGRIQFRDQYRRRVKNEAARGVRTI</sequence>
<name>A0A2V1DUS1_9PLEO</name>
<reference evidence="3 4" key="1">
    <citation type="journal article" date="2018" name="Sci. Rep.">
        <title>Comparative genomics provides insights into the lifestyle and reveals functional heterogeneity of dark septate endophytic fungi.</title>
        <authorList>
            <person name="Knapp D.G."/>
            <person name="Nemeth J.B."/>
            <person name="Barry K."/>
            <person name="Hainaut M."/>
            <person name="Henrissat B."/>
            <person name="Johnson J."/>
            <person name="Kuo A."/>
            <person name="Lim J.H.P."/>
            <person name="Lipzen A."/>
            <person name="Nolan M."/>
            <person name="Ohm R.A."/>
            <person name="Tamas L."/>
            <person name="Grigoriev I.V."/>
            <person name="Spatafora J.W."/>
            <person name="Nagy L.G."/>
            <person name="Kovacs G.M."/>
        </authorList>
    </citation>
    <scope>NUCLEOTIDE SEQUENCE [LARGE SCALE GENOMIC DNA]</scope>
    <source>
        <strain evidence="3 4">DSE2036</strain>
    </source>
</reference>
<keyword evidence="1" id="KW-1133">Transmembrane helix</keyword>
<dbReference type="Proteomes" id="UP000244855">
    <property type="component" value="Unassembled WGS sequence"/>
</dbReference>
<gene>
    <name evidence="3" type="ORF">DM02DRAFT_333890</name>
</gene>
<keyword evidence="1" id="KW-0812">Transmembrane</keyword>
<feature type="transmembrane region" description="Helical" evidence="1">
    <location>
        <begin position="295"/>
        <end position="315"/>
    </location>
</feature>
<dbReference type="OrthoDB" id="2596908at2759"/>
<evidence type="ECO:0000313" key="4">
    <source>
        <dbReference type="Proteomes" id="UP000244855"/>
    </source>
</evidence>
<accession>A0A2V1DUS1</accession>
<evidence type="ECO:0000256" key="1">
    <source>
        <dbReference type="SAM" id="Phobius"/>
    </source>
</evidence>
<keyword evidence="4" id="KW-1185">Reference proteome</keyword>
<feature type="chain" id="PRO_5016157912" evidence="2">
    <location>
        <begin position="20"/>
        <end position="334"/>
    </location>
</feature>
<dbReference type="AlphaFoldDB" id="A0A2V1DUS1"/>
<organism evidence="3 4">
    <name type="scientific">Periconia macrospinosa</name>
    <dbReference type="NCBI Taxonomy" id="97972"/>
    <lineage>
        <taxon>Eukaryota</taxon>
        <taxon>Fungi</taxon>
        <taxon>Dikarya</taxon>
        <taxon>Ascomycota</taxon>
        <taxon>Pezizomycotina</taxon>
        <taxon>Dothideomycetes</taxon>
        <taxon>Pleosporomycetidae</taxon>
        <taxon>Pleosporales</taxon>
        <taxon>Massarineae</taxon>
        <taxon>Periconiaceae</taxon>
        <taxon>Periconia</taxon>
    </lineage>
</organism>
<keyword evidence="2" id="KW-0732">Signal</keyword>
<dbReference type="STRING" id="97972.A0A2V1DUS1"/>
<proteinExistence type="predicted"/>
<dbReference type="EMBL" id="KZ805351">
    <property type="protein sequence ID" value="PVI01839.1"/>
    <property type="molecule type" value="Genomic_DNA"/>
</dbReference>
<evidence type="ECO:0000256" key="2">
    <source>
        <dbReference type="SAM" id="SignalP"/>
    </source>
</evidence>
<keyword evidence="1" id="KW-0472">Membrane</keyword>